<comment type="similarity">
    <text evidence="2">Belongs to the mitochondrion-specific ribosomal protein mL49 family.</text>
</comment>
<proteinExistence type="inferred from homology"/>
<protein>
    <recommendedName>
        <fullName evidence="6">Large ribosomal subunit protein mL49</fullName>
    </recommendedName>
    <alternativeName>
        <fullName evidence="7">39S ribosomal protein L49, mitochondrial</fullName>
    </alternativeName>
</protein>
<dbReference type="GO" id="GO:0005762">
    <property type="term" value="C:mitochondrial large ribosomal subunit"/>
    <property type="evidence" value="ECO:0007669"/>
    <property type="project" value="TreeGrafter"/>
</dbReference>
<keyword evidence="5" id="KW-0687">Ribonucleoprotein</keyword>
<reference evidence="8" key="1">
    <citation type="submission" date="2025-08" db="UniProtKB">
        <authorList>
            <consortium name="Ensembl"/>
        </authorList>
    </citation>
    <scope>IDENTIFICATION</scope>
</reference>
<dbReference type="GO" id="GO:0003735">
    <property type="term" value="F:structural constituent of ribosome"/>
    <property type="evidence" value="ECO:0007669"/>
    <property type="project" value="InterPro"/>
</dbReference>
<dbReference type="InterPro" id="IPR007740">
    <property type="entry name" value="Ribosomal_mL49"/>
</dbReference>
<reference evidence="8" key="2">
    <citation type="submission" date="2025-09" db="UniProtKB">
        <authorList>
            <consortium name="Ensembl"/>
        </authorList>
    </citation>
    <scope>IDENTIFICATION</scope>
</reference>
<dbReference type="Proteomes" id="UP000694403">
    <property type="component" value="Unplaced"/>
</dbReference>
<dbReference type="Ensembl" id="ENSCSRT00000013351.1">
    <property type="protein sequence ID" value="ENSCSRP00000012833.1"/>
    <property type="gene ID" value="ENSCSRG00000009573.1"/>
</dbReference>
<dbReference type="PANTHER" id="PTHR13477:SF0">
    <property type="entry name" value="LARGE RIBOSOMAL SUBUNIT PROTEIN ML49"/>
    <property type="match status" value="1"/>
</dbReference>
<evidence type="ECO:0000256" key="2">
    <source>
        <dbReference type="ARBA" id="ARBA00005677"/>
    </source>
</evidence>
<keyword evidence="4" id="KW-0496">Mitochondrion</keyword>
<evidence type="ECO:0000313" key="9">
    <source>
        <dbReference type="Proteomes" id="UP000694403"/>
    </source>
</evidence>
<dbReference type="GO" id="GO:0006412">
    <property type="term" value="P:translation"/>
    <property type="evidence" value="ECO:0007669"/>
    <property type="project" value="InterPro"/>
</dbReference>
<evidence type="ECO:0000256" key="4">
    <source>
        <dbReference type="ARBA" id="ARBA00023128"/>
    </source>
</evidence>
<evidence type="ECO:0000313" key="8">
    <source>
        <dbReference type="Ensembl" id="ENSCSRP00000012833.1"/>
    </source>
</evidence>
<name>A0A8C3SBX4_CHESE</name>
<comment type="subcellular location">
    <subcellularLocation>
        <location evidence="1">Mitochondrion</location>
    </subcellularLocation>
</comment>
<evidence type="ECO:0000256" key="1">
    <source>
        <dbReference type="ARBA" id="ARBA00004173"/>
    </source>
</evidence>
<evidence type="ECO:0000256" key="7">
    <source>
        <dbReference type="ARBA" id="ARBA00035545"/>
    </source>
</evidence>
<sequence length="213" mass="23773">MAAAVALAGLRRRPGSVWGAGARRLLQVTTRQVPGTRAQVVGSSLPPVARTRPPQRYAARGTRTAPEGYLPSPLAFQSHPHYPAIVESTEEYKFVERLIPPTRIPAPPKHAQYPTPSGWRAPSDTPPALPYFVRRSRMHNVPVYKDITSGNRRMTVIRKIEGDIWALEEEVKEFLTQLAGKTPPIQVNEITGSICIKGYFDNELKEWLLNKGF</sequence>
<dbReference type="AlphaFoldDB" id="A0A8C3SBX4"/>
<keyword evidence="9" id="KW-1185">Reference proteome</keyword>
<dbReference type="Gene3D" id="3.30.780.10">
    <property type="entry name" value="SUI1-like domain"/>
    <property type="match status" value="1"/>
</dbReference>
<keyword evidence="3" id="KW-0689">Ribosomal protein</keyword>
<accession>A0A8C3SBX4</accession>
<dbReference type="PANTHER" id="PTHR13477">
    <property type="entry name" value="MITOCHONDRIAL 39S RIBOSOMAL PROTEIN L49"/>
    <property type="match status" value="1"/>
</dbReference>
<evidence type="ECO:0000256" key="6">
    <source>
        <dbReference type="ARBA" id="ARBA00035191"/>
    </source>
</evidence>
<evidence type="ECO:0000256" key="5">
    <source>
        <dbReference type="ARBA" id="ARBA00023274"/>
    </source>
</evidence>
<dbReference type="FunFam" id="3.30.780.10:FF:000009">
    <property type="entry name" value="39S ribosomal protein L49, mitochondrial"/>
    <property type="match status" value="1"/>
</dbReference>
<organism evidence="8 9">
    <name type="scientific">Chelydra serpentina</name>
    <name type="common">Snapping turtle</name>
    <name type="synonym">Testudo serpentina</name>
    <dbReference type="NCBI Taxonomy" id="8475"/>
    <lineage>
        <taxon>Eukaryota</taxon>
        <taxon>Metazoa</taxon>
        <taxon>Chordata</taxon>
        <taxon>Craniata</taxon>
        <taxon>Vertebrata</taxon>
        <taxon>Euteleostomi</taxon>
        <taxon>Archelosauria</taxon>
        <taxon>Testudinata</taxon>
        <taxon>Testudines</taxon>
        <taxon>Cryptodira</taxon>
        <taxon>Durocryptodira</taxon>
        <taxon>Americhelydia</taxon>
        <taxon>Chelydroidea</taxon>
        <taxon>Chelydridae</taxon>
        <taxon>Chelydra</taxon>
    </lineage>
</organism>
<evidence type="ECO:0000256" key="3">
    <source>
        <dbReference type="ARBA" id="ARBA00022980"/>
    </source>
</evidence>
<dbReference type="Pfam" id="PF05046">
    <property type="entry name" value="Img2"/>
    <property type="match status" value="1"/>
</dbReference>